<dbReference type="GO" id="GO:0005524">
    <property type="term" value="F:ATP binding"/>
    <property type="evidence" value="ECO:0007669"/>
    <property type="project" value="UniProtKB-KW"/>
</dbReference>
<dbReference type="PATRIC" id="fig|1142394.8.peg.1114"/>
<keyword evidence="3 12" id="KW-0378">Hydrolase</keyword>
<dbReference type="InterPro" id="IPR026362">
    <property type="entry name" value="DEXH_lig_assoc"/>
</dbReference>
<keyword evidence="13" id="KW-1185">Reference proteome</keyword>
<dbReference type="GO" id="GO:0003677">
    <property type="term" value="F:DNA binding"/>
    <property type="evidence" value="ECO:0007669"/>
    <property type="project" value="UniProtKB-KW"/>
</dbReference>
<evidence type="ECO:0000313" key="12">
    <source>
        <dbReference type="EMBL" id="BAM03239.1"/>
    </source>
</evidence>
<dbReference type="Pfam" id="PF19306">
    <property type="entry name" value="WHD_Lhr"/>
    <property type="match status" value="1"/>
</dbReference>
<evidence type="ECO:0000313" key="13">
    <source>
        <dbReference type="Proteomes" id="UP000007881"/>
    </source>
</evidence>
<evidence type="ECO:0000256" key="1">
    <source>
        <dbReference type="ARBA" id="ARBA00022741"/>
    </source>
</evidence>
<accession>I0IDA1</accession>
<dbReference type="InterPro" id="IPR013701">
    <property type="entry name" value="Lhr-like_DEAD/DEAH_assoc"/>
</dbReference>
<evidence type="ECO:0000256" key="3">
    <source>
        <dbReference type="ARBA" id="ARBA00022801"/>
    </source>
</evidence>
<dbReference type="Pfam" id="PF08494">
    <property type="entry name" value="DEAD_assoc"/>
    <property type="match status" value="1"/>
</dbReference>
<dbReference type="OrthoDB" id="9774462at2"/>
<dbReference type="Gene3D" id="3.40.50.300">
    <property type="entry name" value="P-loop containing nucleotide triphosphate hydrolases"/>
    <property type="match status" value="2"/>
</dbReference>
<evidence type="ECO:0000256" key="8">
    <source>
        <dbReference type="ARBA" id="ARBA00023235"/>
    </source>
</evidence>
<dbReference type="InterPro" id="IPR011545">
    <property type="entry name" value="DEAD/DEAH_box_helicase_dom"/>
</dbReference>
<keyword evidence="5" id="KW-0067">ATP-binding</keyword>
<evidence type="ECO:0000256" key="4">
    <source>
        <dbReference type="ARBA" id="ARBA00022806"/>
    </source>
</evidence>
<evidence type="ECO:0000256" key="6">
    <source>
        <dbReference type="ARBA" id="ARBA00023125"/>
    </source>
</evidence>
<dbReference type="InterPro" id="IPR052511">
    <property type="entry name" value="ATP-dep_Helicase"/>
</dbReference>
<dbReference type="NCBIfam" id="TIGR04121">
    <property type="entry name" value="DEXH_lig_assoc"/>
    <property type="match status" value="1"/>
</dbReference>
<dbReference type="GO" id="GO:0004386">
    <property type="term" value="F:helicase activity"/>
    <property type="evidence" value="ECO:0007669"/>
    <property type="project" value="UniProtKB-KW"/>
</dbReference>
<keyword evidence="1" id="KW-0547">Nucleotide-binding</keyword>
<dbReference type="EC" id="3.6.4.-" evidence="12"/>
<dbReference type="InterPro" id="IPR014001">
    <property type="entry name" value="Helicase_ATP-bd"/>
</dbReference>
<dbReference type="GO" id="GO:0016887">
    <property type="term" value="F:ATP hydrolysis activity"/>
    <property type="evidence" value="ECO:0007669"/>
    <property type="project" value="TreeGrafter"/>
</dbReference>
<comment type="similarity">
    <text evidence="9">Belongs to the Lhr helicase family. Lhr-Core subfamily.</text>
</comment>
<dbReference type="InterPro" id="IPR027417">
    <property type="entry name" value="P-loop_NTPase"/>
</dbReference>
<dbReference type="PROSITE" id="PS51194">
    <property type="entry name" value="HELICASE_CTER"/>
    <property type="match status" value="1"/>
</dbReference>
<keyword evidence="7" id="KW-0234">DNA repair</keyword>
<dbReference type="SMART" id="SM00490">
    <property type="entry name" value="HELICc"/>
    <property type="match status" value="1"/>
</dbReference>
<dbReference type="SUPFAM" id="SSF52540">
    <property type="entry name" value="P-loop containing nucleoside triphosphate hydrolases"/>
    <property type="match status" value="1"/>
</dbReference>
<evidence type="ECO:0000256" key="5">
    <source>
        <dbReference type="ARBA" id="ARBA00022840"/>
    </source>
</evidence>
<dbReference type="HOGENOM" id="CLU_002025_0_1_0"/>
<gene>
    <name evidence="12" type="ordered locus">PSMK_10800</name>
</gene>
<organism evidence="12 13">
    <name type="scientific">Phycisphaera mikurensis (strain NBRC 102666 / KCTC 22515 / FYK2301M01)</name>
    <dbReference type="NCBI Taxonomy" id="1142394"/>
    <lineage>
        <taxon>Bacteria</taxon>
        <taxon>Pseudomonadati</taxon>
        <taxon>Planctomycetota</taxon>
        <taxon>Phycisphaerae</taxon>
        <taxon>Phycisphaerales</taxon>
        <taxon>Phycisphaeraceae</taxon>
        <taxon>Phycisphaera</taxon>
    </lineage>
</organism>
<evidence type="ECO:0000256" key="2">
    <source>
        <dbReference type="ARBA" id="ARBA00022763"/>
    </source>
</evidence>
<evidence type="ECO:0000259" key="11">
    <source>
        <dbReference type="PROSITE" id="PS51194"/>
    </source>
</evidence>
<keyword evidence="6" id="KW-0238">DNA-binding</keyword>
<feature type="domain" description="Helicase C-terminal" evidence="11">
    <location>
        <begin position="263"/>
        <end position="425"/>
    </location>
</feature>
<evidence type="ECO:0000256" key="9">
    <source>
        <dbReference type="ARBA" id="ARBA00093467"/>
    </source>
</evidence>
<dbReference type="eggNOG" id="COG1201">
    <property type="taxonomic scope" value="Bacteria"/>
</dbReference>
<evidence type="ECO:0000256" key="7">
    <source>
        <dbReference type="ARBA" id="ARBA00023204"/>
    </source>
</evidence>
<dbReference type="Pfam" id="PF00271">
    <property type="entry name" value="Helicase_C"/>
    <property type="match status" value="1"/>
</dbReference>
<dbReference type="SMART" id="SM00487">
    <property type="entry name" value="DEXDc"/>
    <property type="match status" value="1"/>
</dbReference>
<evidence type="ECO:0000259" key="10">
    <source>
        <dbReference type="PROSITE" id="PS51192"/>
    </source>
</evidence>
<dbReference type="InterPro" id="IPR045628">
    <property type="entry name" value="Lhr_WH_dom"/>
</dbReference>
<proteinExistence type="inferred from homology"/>
<dbReference type="GO" id="GO:0006281">
    <property type="term" value="P:DNA repair"/>
    <property type="evidence" value="ECO:0007669"/>
    <property type="project" value="UniProtKB-KW"/>
</dbReference>
<dbReference type="CDD" id="cd18796">
    <property type="entry name" value="SF2_C_LHR"/>
    <property type="match status" value="1"/>
</dbReference>
<dbReference type="PIRSF" id="PIRSF037307">
    <property type="entry name" value="Lhr-like_helic_prd"/>
    <property type="match status" value="1"/>
</dbReference>
<dbReference type="PROSITE" id="PS51192">
    <property type="entry name" value="HELICASE_ATP_BIND_1"/>
    <property type="match status" value="1"/>
</dbReference>
<dbReference type="STRING" id="1142394.PSMK_10800"/>
<keyword evidence="4 12" id="KW-0347">Helicase</keyword>
<sequence>MPPPGSPFLDWFRGALGEPAAFQKEAWERQLAGASGLIHAPTGTGKTLSVWGGPLLRWIQQHPDRDAWASMDPVGPRVLWITPLRALAVDTRENLRRPVEALGLPWTVQERTSDTPQALRQKQRKKLPTCLVTTPESLSVLLSYANAEEAFRGLETIVVDEWHELLSTKRGTQTELGLARLRTFNPAVQTWGLSATLGNLGEAKDCLLGVDPPTRRAREGCRLAGPEDAGFELTTLLPGGSKGEVGDGVANRFPWSGHLGIVLLDAVLDALEPAASTLLFTNTRSQSEIWYARICEARPQWLGKVALHHGSIDRETRNAVEEMLRSGELKVCVCTSSLDLGVDFSPVEQVIQVASPKGVARMLQRAGRSGHQPGVKSRIIGVPTNALEVLDFAAARDAGNAREIESRVPLDRPLDVAVQHLVTVAAGGGFDAEAMKEELRTAWSYRHLTDEEFGWCLDFVVRGGESLRAYPRFERVVEDPDRPGFYGVGGQKVARDHRMGIGTITSNAMISVLMGSKRLGTVEENFVGFLKPGDRFVFAGHLVQLVSVRQMVAKVKRASGSRGNVPRWAGGRSPLSTQLAAAVRRRLDAAVAGVYDNAEMRAIEPLLRLQEDWSRIPRSGELLIEKVRTRDGHHHFLFPLLGRLVHEGLGALLALRLTRAMPLTVVVTVNDYGVEVLTDDPLPHEVGFWAEVLSPENLLEDLLACVDTGQLARRQFRDIARIAGLIQTGYPGENRATKHLQASSELFFDVFTDFDPDNLLLTQAKREVLERQLEVARLRASLESLAADEIVCVCPDRLTPLGFPLFAERLREQHQSSQTWEERITRMAAELEAAADRHRPRVK</sequence>
<keyword evidence="8" id="KW-0413">Isomerase</keyword>
<dbReference type="RefSeq" id="WP_014436458.1">
    <property type="nucleotide sequence ID" value="NC_017080.1"/>
</dbReference>
<protein>
    <submittedName>
        <fullName evidence="12">Putative ATP-dependent helicase</fullName>
        <ecNumber evidence="12">3.6.4.-</ecNumber>
    </submittedName>
</protein>
<reference evidence="12 13" key="1">
    <citation type="submission" date="2012-02" db="EMBL/GenBank/DDBJ databases">
        <title>Complete genome sequence of Phycisphaera mikurensis NBRC 102666.</title>
        <authorList>
            <person name="Ankai A."/>
            <person name="Hosoyama A."/>
            <person name="Terui Y."/>
            <person name="Sekine M."/>
            <person name="Fukai R."/>
            <person name="Kato Y."/>
            <person name="Nakamura S."/>
            <person name="Yamada-Narita S."/>
            <person name="Kawakoshi A."/>
            <person name="Fukunaga Y."/>
            <person name="Yamazaki S."/>
            <person name="Fujita N."/>
        </authorList>
    </citation>
    <scope>NUCLEOTIDE SEQUENCE [LARGE SCALE GENOMIC DNA]</scope>
    <source>
        <strain evidence="13">NBRC 102666 / KCTC 22515 / FYK2301M01</strain>
    </source>
</reference>
<keyword evidence="2" id="KW-0227">DNA damage</keyword>
<dbReference type="InterPro" id="IPR017170">
    <property type="entry name" value="Lhr-like"/>
</dbReference>
<dbReference type="Proteomes" id="UP000007881">
    <property type="component" value="Chromosome"/>
</dbReference>
<feature type="domain" description="Helicase ATP-binding" evidence="10">
    <location>
        <begin position="27"/>
        <end position="215"/>
    </location>
</feature>
<name>I0IDA1_PHYMF</name>
<dbReference type="KEGG" id="phm:PSMK_10800"/>
<dbReference type="EMBL" id="AP012338">
    <property type="protein sequence ID" value="BAM03239.1"/>
    <property type="molecule type" value="Genomic_DNA"/>
</dbReference>
<dbReference type="PANTHER" id="PTHR47962">
    <property type="entry name" value="ATP-DEPENDENT HELICASE LHR-RELATED-RELATED"/>
    <property type="match status" value="1"/>
</dbReference>
<dbReference type="InterPro" id="IPR001650">
    <property type="entry name" value="Helicase_C-like"/>
</dbReference>
<dbReference type="Pfam" id="PF00270">
    <property type="entry name" value="DEAD"/>
    <property type="match status" value="1"/>
</dbReference>
<dbReference type="PANTHER" id="PTHR47962:SF3">
    <property type="entry name" value="LARGE ATP-DEPENDENT HELICASE-RELATED PROTEIN"/>
    <property type="match status" value="1"/>
</dbReference>
<dbReference type="AlphaFoldDB" id="I0IDA1"/>